<feature type="compositionally biased region" description="Low complexity" evidence="2">
    <location>
        <begin position="248"/>
        <end position="266"/>
    </location>
</feature>
<sequence>MTSHLLEDVPPPPYTETDIYSHSGGSSRSPISPAPIPDHTRHDSGGPDDAATTQSTSSTNGDIIYTPPLTPRSSSFGTEAEADHLTVSSATAYFETRPAPAALQTLPQVVHVVTIPSTLNPNANDVPYPAEFASQRDIRVDDWQSFVNYLLPHHATARNENVIERKLRAEGEGSESVEAQLGQIRSEGGLRRGNVDATVREWNEGFFGPRGVVVQVRVENQEAGMAMPGAWEERFDVNMKDVPGGTEGQPQGQPGRSRFARFNPFGGLSGGGGGDNRGNGNGGFRFGGIAVDGDRVSIGNQFVADKNGVRIGGFVADTNGISMNGQPMFGGGPPVGMRGCHPAFGHQHGGWGGRGFGGGFGGPGFGHAGPPWGRGQFSDWARARGGGFGGPAGFGCGRGRGRGRGRRGCGDDDGLGFGRGRGRHHDGGRNRSRDSSASSTSSSSSSSSESSIGSLPDHDELKDTQLPTVKGYLQQWLNHPDQPVTKETLKEAKQHIKQARNTPAVDPAQSLADQMGSGGTPAALDSKVLRKEIKAMLREFKSLKKQQTRARKQLRRERKQKRREEKREWRNTKREVRRAERELRRNGSHALAFGPAHPAPPMPAMPAMPAMAPMPPMPPIPPVPPFPHFMGGPSPQARGPAGAPWSPMGLGHLFGGWGGQNEGTTQANNGAGPSTTPGAWPGDDHGVDRQHQHSQAKYKAAADLEAQVIAKEVELLKMHEAIALEEEKWRSGHKVNGDHKIQTDVETKTLQLETEIEALARSMAQLRTQADEEYARELAEEERRGAW</sequence>
<evidence type="ECO:0000313" key="3">
    <source>
        <dbReference type="EMBL" id="KAK0619246.1"/>
    </source>
</evidence>
<protein>
    <submittedName>
        <fullName evidence="3">Uncharacterized protein</fullName>
    </submittedName>
</protein>
<feature type="region of interest" description="Disordered" evidence="2">
    <location>
        <begin position="389"/>
        <end position="462"/>
    </location>
</feature>
<dbReference type="Proteomes" id="UP001175000">
    <property type="component" value="Unassembled WGS sequence"/>
</dbReference>
<feature type="region of interest" description="Disordered" evidence="2">
    <location>
        <begin position="242"/>
        <end position="280"/>
    </location>
</feature>
<evidence type="ECO:0000256" key="1">
    <source>
        <dbReference type="SAM" id="Coils"/>
    </source>
</evidence>
<feature type="compositionally biased region" description="Low complexity" evidence="2">
    <location>
        <begin position="21"/>
        <end position="31"/>
    </location>
</feature>
<feature type="region of interest" description="Disordered" evidence="2">
    <location>
        <begin position="489"/>
        <end position="523"/>
    </location>
</feature>
<dbReference type="AlphaFoldDB" id="A0AA39WPQ2"/>
<feature type="region of interest" description="Disordered" evidence="2">
    <location>
        <begin position="658"/>
        <end position="680"/>
    </location>
</feature>
<feature type="compositionally biased region" description="Basic and acidic residues" evidence="2">
    <location>
        <begin position="425"/>
        <end position="434"/>
    </location>
</feature>
<comment type="caution">
    <text evidence="3">The sequence shown here is derived from an EMBL/GenBank/DDBJ whole genome shotgun (WGS) entry which is preliminary data.</text>
</comment>
<reference evidence="3" key="1">
    <citation type="submission" date="2023-06" db="EMBL/GenBank/DDBJ databases">
        <title>Genome-scale phylogeny and comparative genomics of the fungal order Sordariales.</title>
        <authorList>
            <consortium name="Lawrence Berkeley National Laboratory"/>
            <person name="Hensen N."/>
            <person name="Bonometti L."/>
            <person name="Westerberg I."/>
            <person name="Brannstrom I.O."/>
            <person name="Guillou S."/>
            <person name="Cros-Aarteil S."/>
            <person name="Calhoun S."/>
            <person name="Haridas S."/>
            <person name="Kuo A."/>
            <person name="Mondo S."/>
            <person name="Pangilinan J."/>
            <person name="Riley R."/>
            <person name="Labutti K."/>
            <person name="Andreopoulos B."/>
            <person name="Lipzen A."/>
            <person name="Chen C."/>
            <person name="Yanf M."/>
            <person name="Daum C."/>
            <person name="Ng V."/>
            <person name="Clum A."/>
            <person name="Steindorff A."/>
            <person name="Ohm R."/>
            <person name="Martin F."/>
            <person name="Silar P."/>
            <person name="Natvig D."/>
            <person name="Lalanne C."/>
            <person name="Gautier V."/>
            <person name="Ament-Velasquez S.L."/>
            <person name="Kruys A."/>
            <person name="Hutchinson M.I."/>
            <person name="Powell A.J."/>
            <person name="Barry K."/>
            <person name="Miller A.N."/>
            <person name="Grigoriev I.V."/>
            <person name="Debuchy R."/>
            <person name="Gladieux P."/>
            <person name="Thoren M.H."/>
            <person name="Johannesson H."/>
        </authorList>
    </citation>
    <scope>NUCLEOTIDE SEQUENCE</scope>
    <source>
        <strain evidence="3">CBS 606.72</strain>
    </source>
</reference>
<evidence type="ECO:0000256" key="2">
    <source>
        <dbReference type="SAM" id="MobiDB-lite"/>
    </source>
</evidence>
<feature type="coiled-coil region" evidence="1">
    <location>
        <begin position="749"/>
        <end position="776"/>
    </location>
</feature>
<feature type="compositionally biased region" description="Gly residues" evidence="2">
    <location>
        <begin position="389"/>
        <end position="398"/>
    </location>
</feature>
<keyword evidence="1" id="KW-0175">Coiled coil</keyword>
<feature type="compositionally biased region" description="Gly residues" evidence="2">
    <location>
        <begin position="267"/>
        <end position="280"/>
    </location>
</feature>
<feature type="compositionally biased region" description="Basic and acidic residues" evidence="2">
    <location>
        <begin position="562"/>
        <end position="583"/>
    </location>
</feature>
<name>A0AA39WPQ2_9PEZI</name>
<feature type="region of interest" description="Disordered" evidence="2">
    <location>
        <begin position="1"/>
        <end position="81"/>
    </location>
</feature>
<evidence type="ECO:0000313" key="4">
    <source>
        <dbReference type="Proteomes" id="UP001175000"/>
    </source>
</evidence>
<feature type="compositionally biased region" description="Polar residues" evidence="2">
    <location>
        <begin position="662"/>
        <end position="677"/>
    </location>
</feature>
<feature type="region of interest" description="Disordered" evidence="2">
    <location>
        <begin position="541"/>
        <end position="583"/>
    </location>
</feature>
<dbReference type="EMBL" id="JAULSU010000004">
    <property type="protein sequence ID" value="KAK0619246.1"/>
    <property type="molecule type" value="Genomic_DNA"/>
</dbReference>
<keyword evidence="4" id="KW-1185">Reference proteome</keyword>
<proteinExistence type="predicted"/>
<gene>
    <name evidence="3" type="ORF">B0T14DRAFT_203438</name>
</gene>
<feature type="compositionally biased region" description="Low complexity" evidence="2">
    <location>
        <begin position="435"/>
        <end position="454"/>
    </location>
</feature>
<accession>A0AA39WPQ2</accession>
<feature type="compositionally biased region" description="Basic residues" evidence="2">
    <location>
        <begin position="543"/>
        <end position="561"/>
    </location>
</feature>
<organism evidence="3 4">
    <name type="scientific">Immersiella caudata</name>
    <dbReference type="NCBI Taxonomy" id="314043"/>
    <lineage>
        <taxon>Eukaryota</taxon>
        <taxon>Fungi</taxon>
        <taxon>Dikarya</taxon>
        <taxon>Ascomycota</taxon>
        <taxon>Pezizomycotina</taxon>
        <taxon>Sordariomycetes</taxon>
        <taxon>Sordariomycetidae</taxon>
        <taxon>Sordariales</taxon>
        <taxon>Lasiosphaeriaceae</taxon>
        <taxon>Immersiella</taxon>
    </lineage>
</organism>